<evidence type="ECO:0000256" key="3">
    <source>
        <dbReference type="ARBA" id="ARBA00022475"/>
    </source>
</evidence>
<feature type="domain" description="Leucine-rich repeat-containing N-terminal plant-type" evidence="13">
    <location>
        <begin position="59"/>
        <end position="104"/>
    </location>
</feature>
<evidence type="ECO:0000256" key="5">
    <source>
        <dbReference type="ARBA" id="ARBA00022614"/>
    </source>
</evidence>
<keyword evidence="8" id="KW-0677">Repeat</keyword>
<dbReference type="PANTHER" id="PTHR48061">
    <property type="entry name" value="LEUCINE-RICH REPEAT RECEPTOR PROTEIN KINASE EMS1-LIKE-RELATED"/>
    <property type="match status" value="1"/>
</dbReference>
<evidence type="ECO:0000256" key="6">
    <source>
        <dbReference type="ARBA" id="ARBA00022692"/>
    </source>
</evidence>
<dbReference type="InterPro" id="IPR013210">
    <property type="entry name" value="LRR_N_plant-typ"/>
</dbReference>
<comment type="subcellular location">
    <subcellularLocation>
        <location evidence="1">Cell membrane</location>
        <topology evidence="1">Single-pass type I membrane protein</topology>
    </subcellularLocation>
</comment>
<evidence type="ECO:0000256" key="8">
    <source>
        <dbReference type="ARBA" id="ARBA00022737"/>
    </source>
</evidence>
<evidence type="ECO:0000313" key="16">
    <source>
        <dbReference type="EnsemblPlants" id="AES77336"/>
    </source>
</evidence>
<dbReference type="Pfam" id="PF23598">
    <property type="entry name" value="LRR_14"/>
    <property type="match status" value="1"/>
</dbReference>
<evidence type="ECO:0000256" key="10">
    <source>
        <dbReference type="ARBA" id="ARBA00023136"/>
    </source>
</evidence>
<dbReference type="Gene3D" id="3.80.10.10">
    <property type="entry name" value="Ribonuclease Inhibitor"/>
    <property type="match status" value="3"/>
</dbReference>
<keyword evidence="10" id="KW-0472">Membrane</keyword>
<evidence type="ECO:0000256" key="4">
    <source>
        <dbReference type="ARBA" id="ARBA00022553"/>
    </source>
</evidence>
<dbReference type="InterPro" id="IPR032675">
    <property type="entry name" value="LRR_dom_sf"/>
</dbReference>
<dbReference type="GO" id="GO:0005886">
    <property type="term" value="C:plasma membrane"/>
    <property type="evidence" value="ECO:0007669"/>
    <property type="project" value="UniProtKB-SubCell"/>
</dbReference>
<keyword evidence="3" id="KW-1003">Cell membrane</keyword>
<keyword evidence="5" id="KW-0433">Leucine-rich repeat</keyword>
<dbReference type="Pfam" id="PF00560">
    <property type="entry name" value="LRR_1"/>
    <property type="match status" value="3"/>
</dbReference>
<dbReference type="SUPFAM" id="SSF52058">
    <property type="entry name" value="L domain-like"/>
    <property type="match status" value="2"/>
</dbReference>
<evidence type="ECO:0000256" key="12">
    <source>
        <dbReference type="ARBA" id="ARBA00023180"/>
    </source>
</evidence>
<evidence type="ECO:0000259" key="13">
    <source>
        <dbReference type="Pfam" id="PF08263"/>
    </source>
</evidence>
<dbReference type="PANTHER" id="PTHR48061:SF29">
    <property type="entry name" value="RECEPTOR-LIKE KINASE FAMILY PROTEIN, PUTATIVE-RELATED"/>
    <property type="match status" value="1"/>
</dbReference>
<reference evidence="15 17" key="1">
    <citation type="journal article" date="2011" name="Nature">
        <title>The Medicago genome provides insight into the evolution of rhizobial symbioses.</title>
        <authorList>
            <person name="Young N.D."/>
            <person name="Debelle F."/>
            <person name="Oldroyd G.E."/>
            <person name="Geurts R."/>
            <person name="Cannon S.B."/>
            <person name="Udvardi M.K."/>
            <person name="Benedito V.A."/>
            <person name="Mayer K.F."/>
            <person name="Gouzy J."/>
            <person name="Schoof H."/>
            <person name="Van de Peer Y."/>
            <person name="Proost S."/>
            <person name="Cook D.R."/>
            <person name="Meyers B.C."/>
            <person name="Spannagl M."/>
            <person name="Cheung F."/>
            <person name="De Mita S."/>
            <person name="Krishnakumar V."/>
            <person name="Gundlach H."/>
            <person name="Zhou S."/>
            <person name="Mudge J."/>
            <person name="Bharti A.K."/>
            <person name="Murray J.D."/>
            <person name="Naoumkina M.A."/>
            <person name="Rosen B."/>
            <person name="Silverstein K.A."/>
            <person name="Tang H."/>
            <person name="Rombauts S."/>
            <person name="Zhao P.X."/>
            <person name="Zhou P."/>
            <person name="Barbe V."/>
            <person name="Bardou P."/>
            <person name="Bechner M."/>
            <person name="Bellec A."/>
            <person name="Berger A."/>
            <person name="Berges H."/>
            <person name="Bidwell S."/>
            <person name="Bisseling T."/>
            <person name="Choisne N."/>
            <person name="Couloux A."/>
            <person name="Denny R."/>
            <person name="Deshpande S."/>
            <person name="Dai X."/>
            <person name="Doyle J.J."/>
            <person name="Dudez A.M."/>
            <person name="Farmer A.D."/>
            <person name="Fouteau S."/>
            <person name="Franken C."/>
            <person name="Gibelin C."/>
            <person name="Gish J."/>
            <person name="Goldstein S."/>
            <person name="Gonzalez A.J."/>
            <person name="Green P.J."/>
            <person name="Hallab A."/>
            <person name="Hartog M."/>
            <person name="Hua A."/>
            <person name="Humphray S.J."/>
            <person name="Jeong D.H."/>
            <person name="Jing Y."/>
            <person name="Jocker A."/>
            <person name="Kenton S.M."/>
            <person name="Kim D.J."/>
            <person name="Klee K."/>
            <person name="Lai H."/>
            <person name="Lang C."/>
            <person name="Lin S."/>
            <person name="Macmil S.L."/>
            <person name="Magdelenat G."/>
            <person name="Matthews L."/>
            <person name="McCorrison J."/>
            <person name="Monaghan E.L."/>
            <person name="Mun J.H."/>
            <person name="Najar F.Z."/>
            <person name="Nicholson C."/>
            <person name="Noirot C."/>
            <person name="O'Bleness M."/>
            <person name="Paule C.R."/>
            <person name="Poulain J."/>
            <person name="Prion F."/>
            <person name="Qin B."/>
            <person name="Qu C."/>
            <person name="Retzel E.F."/>
            <person name="Riddle C."/>
            <person name="Sallet E."/>
            <person name="Samain S."/>
            <person name="Samson N."/>
            <person name="Sanders I."/>
            <person name="Saurat O."/>
            <person name="Scarpelli C."/>
            <person name="Schiex T."/>
            <person name="Segurens B."/>
            <person name="Severin A.J."/>
            <person name="Sherrier D.J."/>
            <person name="Shi R."/>
            <person name="Sims S."/>
            <person name="Singer S.R."/>
            <person name="Sinharoy S."/>
            <person name="Sterck L."/>
            <person name="Viollet A."/>
            <person name="Wang B.B."/>
            <person name="Wang K."/>
            <person name="Wang M."/>
            <person name="Wang X."/>
            <person name="Warfsmann J."/>
            <person name="Weissenbach J."/>
            <person name="White D.D."/>
            <person name="White J.D."/>
            <person name="Wiley G.B."/>
            <person name="Wincker P."/>
            <person name="Xing Y."/>
            <person name="Yang L."/>
            <person name="Yao Z."/>
            <person name="Ying F."/>
            <person name="Zhai J."/>
            <person name="Zhou L."/>
            <person name="Zuber A."/>
            <person name="Denarie J."/>
            <person name="Dixon R.A."/>
            <person name="May G.D."/>
            <person name="Schwartz D.C."/>
            <person name="Rogers J."/>
            <person name="Quetier F."/>
            <person name="Town C.D."/>
            <person name="Roe B.A."/>
        </authorList>
    </citation>
    <scope>NUCLEOTIDE SEQUENCE [LARGE SCALE GENOMIC DNA]</scope>
    <source>
        <strain evidence="15">A17</strain>
        <strain evidence="16 17">cv. Jemalong A17</strain>
    </source>
</reference>
<name>G7KYV1_MEDTR</name>
<dbReference type="InterPro" id="IPR003591">
    <property type="entry name" value="Leu-rich_rpt_typical-subtyp"/>
</dbReference>
<keyword evidence="9" id="KW-1133">Transmembrane helix</keyword>
<dbReference type="InterPro" id="IPR001611">
    <property type="entry name" value="Leu-rich_rpt"/>
</dbReference>
<dbReference type="FunFam" id="3.80.10.10:FF:000722">
    <property type="entry name" value="Leucine-rich repeat receptor-like protein kinase"/>
    <property type="match status" value="1"/>
</dbReference>
<protein>
    <submittedName>
        <fullName evidence="15">Receptor-like protein, putative</fullName>
    </submittedName>
</protein>
<evidence type="ECO:0000313" key="17">
    <source>
        <dbReference type="Proteomes" id="UP000002051"/>
    </source>
</evidence>
<dbReference type="EnsemblPlants" id="AES77336">
    <property type="protein sequence ID" value="AES77336"/>
    <property type="gene ID" value="MTR_7g009420"/>
</dbReference>
<dbReference type="SMART" id="SM00369">
    <property type="entry name" value="LRR_TYP"/>
    <property type="match status" value="4"/>
</dbReference>
<dbReference type="eggNOG" id="KOG0619">
    <property type="taxonomic scope" value="Eukaryota"/>
</dbReference>
<dbReference type="eggNOG" id="KOG2957">
    <property type="taxonomic scope" value="Eukaryota"/>
</dbReference>
<evidence type="ECO:0000256" key="11">
    <source>
        <dbReference type="ARBA" id="ARBA00023170"/>
    </source>
</evidence>
<keyword evidence="11 15" id="KW-0675">Receptor</keyword>
<feature type="domain" description="Disease resistance R13L4/SHOC-2-like LRR" evidence="14">
    <location>
        <begin position="325"/>
        <end position="501"/>
    </location>
</feature>
<dbReference type="AlphaFoldDB" id="G7KYV1"/>
<dbReference type="PaxDb" id="3880-AES77336"/>
<keyword evidence="7" id="KW-0732">Signal</keyword>
<gene>
    <name evidence="15" type="ordered locus">MTR_7g009420</name>
</gene>
<accession>A0A0C3W138</accession>
<dbReference type="Pfam" id="PF13855">
    <property type="entry name" value="LRR_8"/>
    <property type="match status" value="1"/>
</dbReference>
<dbReference type="Proteomes" id="UP000002051">
    <property type="component" value="Unassembled WGS sequence"/>
</dbReference>
<reference evidence="16" key="3">
    <citation type="submission" date="2015-04" db="UniProtKB">
        <authorList>
            <consortium name="EnsemblPlants"/>
        </authorList>
    </citation>
    <scope>IDENTIFICATION</scope>
    <source>
        <strain evidence="16">cv. Jemalong A17</strain>
    </source>
</reference>
<evidence type="ECO:0000259" key="14">
    <source>
        <dbReference type="Pfam" id="PF23598"/>
    </source>
</evidence>
<evidence type="ECO:0000256" key="2">
    <source>
        <dbReference type="ARBA" id="ARBA00009592"/>
    </source>
</evidence>
<sequence>MSDLLAFEADRRAVNITINSIGTELTRDDRRKLYSNFGFYRYGHEELAVCKDIDQPKCHDDESHAFLQFKEGFNINKKASEYPLSYPKAASWNSSTDCCSWDGVDIDGIKCHQHTNQVIHIDLSSSQLYGTLVANSSLFHLVHLQVLDLSDNDFNYSKIPSKIGELPRLKFLNLSLRVFEFPQNITFAQNIPPSKHTLSLFSREIPPQVSQLFMLLSLDLGGFRAVVHPKGSTSNLLQLKLSSLKSIIQNSTKHETLLLSFVTISSTLPDTLTNLTSLKKLSLYNSELYGEFPVGVFRLPNLELLDLGYNQNLNGSFPNFQSSSLTQLLLDDTGFYGALPVSIGKLSSLIVLKIRDCHFFGYIPSSLGNLTQLKAIFLRNNKFKGYPSASLANLTKLRTLEVALNEFTIETFSWVGRLSSLTGLDISSVNIGSGIPLSFANLTLEVFIARNSSIMGEIPSWIMNQTNLGILNLAYNFLHGKLELDTFLKFKNLIILNLSFNKLSLHSGNSSSRMIDYAIQSLVLASCNLVEIPTFIRDMADLDFLRLSLNNITSNIPIHMQSQSLLILDLSFNNLSGNVPSCLGNFSQSLENLDLGVNKLSGLIPQTYMIGNYLQMIDLSNNNLQGELPRELVNNRRLEFIDVSHNNINDSFPFCFTSLTLSHNEFSGSFPTEMIQSWKAMNTSNTSQLQYESYKSLNKEGLSLTKEDNFYSFTMSNKGFSRVYIKLQNLYNLIAIDISSNKISGEIPQVIEDLKGLVLLNLSNNLLTGSIPSSLGKLINLELTEITILEFLNVSFNNLRGPIPQNNQFSTFKDDSFEGNQDLCGDQLLKKCIDHAGPSTSDDDDDDSGSSFFELYWTVVLIGYGGGLDAGVALGNTYFLQLYKLLSLARLNNFKKASSRKDNLLVAQQ</sequence>
<keyword evidence="4" id="KW-0597">Phosphoprotein</keyword>
<comment type="similarity">
    <text evidence="2">Belongs to the RLP family.</text>
</comment>
<dbReference type="Pfam" id="PF08263">
    <property type="entry name" value="LRRNT_2"/>
    <property type="match status" value="1"/>
</dbReference>
<keyword evidence="17" id="KW-1185">Reference proteome</keyword>
<evidence type="ECO:0000256" key="7">
    <source>
        <dbReference type="ARBA" id="ARBA00022729"/>
    </source>
</evidence>
<dbReference type="EMBL" id="CM001223">
    <property type="protein sequence ID" value="AES77336.2"/>
    <property type="molecule type" value="Genomic_DNA"/>
</dbReference>
<evidence type="ECO:0000256" key="9">
    <source>
        <dbReference type="ARBA" id="ARBA00022989"/>
    </source>
</evidence>
<dbReference type="STRING" id="3880.G7KYV1"/>
<dbReference type="InterPro" id="IPR046956">
    <property type="entry name" value="RLP23-like"/>
</dbReference>
<dbReference type="HOGENOM" id="CLU_000288_18_3_1"/>
<keyword evidence="6" id="KW-0812">Transmembrane</keyword>
<evidence type="ECO:0000256" key="1">
    <source>
        <dbReference type="ARBA" id="ARBA00004251"/>
    </source>
</evidence>
<organism evidence="15 17">
    <name type="scientific">Medicago truncatula</name>
    <name type="common">Barrel medic</name>
    <name type="synonym">Medicago tribuloides</name>
    <dbReference type="NCBI Taxonomy" id="3880"/>
    <lineage>
        <taxon>Eukaryota</taxon>
        <taxon>Viridiplantae</taxon>
        <taxon>Streptophyta</taxon>
        <taxon>Embryophyta</taxon>
        <taxon>Tracheophyta</taxon>
        <taxon>Spermatophyta</taxon>
        <taxon>Magnoliopsida</taxon>
        <taxon>eudicotyledons</taxon>
        <taxon>Gunneridae</taxon>
        <taxon>Pentapetalae</taxon>
        <taxon>rosids</taxon>
        <taxon>fabids</taxon>
        <taxon>Fabales</taxon>
        <taxon>Fabaceae</taxon>
        <taxon>Papilionoideae</taxon>
        <taxon>50 kb inversion clade</taxon>
        <taxon>NPAAA clade</taxon>
        <taxon>Hologalegina</taxon>
        <taxon>IRL clade</taxon>
        <taxon>Trifolieae</taxon>
        <taxon>Medicago</taxon>
    </lineage>
</organism>
<evidence type="ECO:0000313" key="15">
    <source>
        <dbReference type="EMBL" id="AES77336.2"/>
    </source>
</evidence>
<dbReference type="InterPro" id="IPR055414">
    <property type="entry name" value="LRR_R13L4/SHOC2-like"/>
</dbReference>
<proteinExistence type="inferred from homology"/>
<keyword evidence="12" id="KW-0325">Glycoprotein</keyword>
<reference evidence="15 17" key="2">
    <citation type="journal article" date="2014" name="BMC Genomics">
        <title>An improved genome release (version Mt4.0) for the model legume Medicago truncatula.</title>
        <authorList>
            <person name="Tang H."/>
            <person name="Krishnakumar V."/>
            <person name="Bidwell S."/>
            <person name="Rosen B."/>
            <person name="Chan A."/>
            <person name="Zhou S."/>
            <person name="Gentzbittel L."/>
            <person name="Childs K.L."/>
            <person name="Yandell M."/>
            <person name="Gundlach H."/>
            <person name="Mayer K.F."/>
            <person name="Schwartz D.C."/>
            <person name="Town C.D."/>
        </authorList>
    </citation>
    <scope>GENOME REANNOTATION</scope>
    <source>
        <strain evidence="16 17">cv. Jemalong A17</strain>
    </source>
</reference>
<accession>G7KYV1</accession>